<dbReference type="EMBL" id="CM003529">
    <property type="protein sequence ID" value="RCV09287.1"/>
    <property type="molecule type" value="Genomic_DNA"/>
</dbReference>
<dbReference type="InterPro" id="IPR036047">
    <property type="entry name" value="F-box-like_dom_sf"/>
</dbReference>
<dbReference type="Pfam" id="PF00646">
    <property type="entry name" value="F-box"/>
    <property type="match status" value="1"/>
</dbReference>
<dbReference type="HOGENOM" id="CLU_017945_2_1_1"/>
<sequence length="377" mass="41922">MAPPPLKLFDDLVEEVLLRFPPDDPASLLRAALVCKQWLRIVSGRHFRRRFRSFHRTPPMLGAFTKLHGFVPTSSFKCQVPAEVRHGRMVLDARHGRVLFHNVRHASEWWDPTLSLWYPISGEQLGLPKLPRVPDPHECSSGFAVLCAAAGCNHLDCSHGPFLVVVVAVGLSEVFARVYSSEVGEWSEPTFAPHINESLRHPDSLYLMPGVLAGDTICFLLDTANAVVKFDLKTREMEWIHLPVTSYSSWPIALITAEDGSLGFARTKGRTLHLWSMVAGPSEEARWAQSRVIELETLFPVNALKCTPIMLRSVGIIYFFCTNDRGIYSVDLNSSQARKMPKSFGYPNYAVPFVSFCSPALGAASTDEAPRDSSSSA</sequence>
<name>K3ZUA7_SETIT</name>
<dbReference type="SUPFAM" id="SSF81383">
    <property type="entry name" value="F-box domain"/>
    <property type="match status" value="1"/>
</dbReference>
<dbReference type="OMA" id="TREMEWI"/>
<accession>K3ZUA7</accession>
<dbReference type="AlphaFoldDB" id="K3ZUA7"/>
<dbReference type="Proteomes" id="UP000004995">
    <property type="component" value="Unassembled WGS sequence"/>
</dbReference>
<gene>
    <name evidence="3" type="ORF">SETIT_2G015500v2</name>
</gene>
<evidence type="ECO:0000313" key="5">
    <source>
        <dbReference type="Proteomes" id="UP000004995"/>
    </source>
</evidence>
<reference evidence="3 5" key="1">
    <citation type="journal article" date="2012" name="Nat. Biotechnol.">
        <title>Reference genome sequence of the model plant Setaria.</title>
        <authorList>
            <person name="Bennetzen J.L."/>
            <person name="Schmutz J."/>
            <person name="Wang H."/>
            <person name="Percifield R."/>
            <person name="Hawkins J."/>
            <person name="Pontaroli A.C."/>
            <person name="Estep M."/>
            <person name="Feng L."/>
            <person name="Vaughn J.N."/>
            <person name="Grimwood J."/>
            <person name="Jenkins J."/>
            <person name="Barry K."/>
            <person name="Lindquist E."/>
            <person name="Hellsten U."/>
            <person name="Deshpande S."/>
            <person name="Wang X."/>
            <person name="Wu X."/>
            <person name="Mitros T."/>
            <person name="Triplett J."/>
            <person name="Yang X."/>
            <person name="Ye C.Y."/>
            <person name="Mauro-Herrera M."/>
            <person name="Wang L."/>
            <person name="Li P."/>
            <person name="Sharma M."/>
            <person name="Sharma R."/>
            <person name="Ronald P.C."/>
            <person name="Panaud O."/>
            <person name="Kellogg E.A."/>
            <person name="Brutnell T.P."/>
            <person name="Doust A.N."/>
            <person name="Tuskan G.A."/>
            <person name="Rokhsar D."/>
            <person name="Devos K.M."/>
        </authorList>
    </citation>
    <scope>NUCLEOTIDE SEQUENCE [LARGE SCALE GENOMIC DNA]</scope>
    <source>
        <strain evidence="5">cv. Yugu1</strain>
        <strain evidence="3">Yugu1</strain>
    </source>
</reference>
<dbReference type="EMBL" id="AGNK02000643">
    <property type="status" value="NOT_ANNOTATED_CDS"/>
    <property type="molecule type" value="Genomic_DNA"/>
</dbReference>
<keyword evidence="5" id="KW-1185">Reference proteome</keyword>
<evidence type="ECO:0000313" key="4">
    <source>
        <dbReference type="EnsemblPlants" id="KQL22269"/>
    </source>
</evidence>
<dbReference type="PANTHER" id="PTHR32133">
    <property type="entry name" value="OS07G0120400 PROTEIN"/>
    <property type="match status" value="1"/>
</dbReference>
<protein>
    <submittedName>
        <fullName evidence="3 4">Uncharacterized protein</fullName>
    </submittedName>
</protein>
<dbReference type="EnsemblPlants" id="KQL22269">
    <property type="protein sequence ID" value="KQL22269"/>
    <property type="gene ID" value="SETIT_030188mg"/>
</dbReference>
<dbReference type="PANTHER" id="PTHR32133:SF386">
    <property type="entry name" value="F-BOX DOMAIN-CONTAINING PROTEIN"/>
    <property type="match status" value="1"/>
</dbReference>
<evidence type="ECO:0000259" key="1">
    <source>
        <dbReference type="Pfam" id="PF00646"/>
    </source>
</evidence>
<organism evidence="3">
    <name type="scientific">Setaria italica</name>
    <name type="common">Foxtail millet</name>
    <name type="synonym">Panicum italicum</name>
    <dbReference type="NCBI Taxonomy" id="4555"/>
    <lineage>
        <taxon>Eukaryota</taxon>
        <taxon>Viridiplantae</taxon>
        <taxon>Streptophyta</taxon>
        <taxon>Embryophyta</taxon>
        <taxon>Tracheophyta</taxon>
        <taxon>Spermatophyta</taxon>
        <taxon>Magnoliopsida</taxon>
        <taxon>Liliopsida</taxon>
        <taxon>Poales</taxon>
        <taxon>Poaceae</taxon>
        <taxon>PACMAD clade</taxon>
        <taxon>Panicoideae</taxon>
        <taxon>Panicodae</taxon>
        <taxon>Paniceae</taxon>
        <taxon>Cenchrinae</taxon>
        <taxon>Setaria</taxon>
    </lineage>
</organism>
<dbReference type="Gramene" id="KQL22269">
    <property type="protein sequence ID" value="KQL22269"/>
    <property type="gene ID" value="SETIT_030188mg"/>
</dbReference>
<dbReference type="InterPro" id="IPR001810">
    <property type="entry name" value="F-box_dom"/>
</dbReference>
<reference evidence="4" key="3">
    <citation type="submission" date="2018-08" db="UniProtKB">
        <authorList>
            <consortium name="EnsemblPlants"/>
        </authorList>
    </citation>
    <scope>IDENTIFICATION</scope>
    <source>
        <strain evidence="4">Yugu1</strain>
    </source>
</reference>
<dbReference type="Pfam" id="PF23635">
    <property type="entry name" value="Beta-prop_AT5G49610-like"/>
    <property type="match status" value="1"/>
</dbReference>
<proteinExistence type="predicted"/>
<evidence type="ECO:0000259" key="2">
    <source>
        <dbReference type="Pfam" id="PF23635"/>
    </source>
</evidence>
<feature type="domain" description="F-box" evidence="1">
    <location>
        <begin position="6"/>
        <end position="49"/>
    </location>
</feature>
<reference evidence="3" key="2">
    <citation type="submission" date="2015-07" db="EMBL/GenBank/DDBJ databases">
        <authorList>
            <person name="Noorani M."/>
        </authorList>
    </citation>
    <scope>NUCLEOTIDE SEQUENCE</scope>
    <source>
        <strain evidence="3">Yugu1</strain>
    </source>
</reference>
<dbReference type="OrthoDB" id="682170at2759"/>
<feature type="domain" description="F-box protein AT5G49610-like beta-propeller" evidence="2">
    <location>
        <begin position="90"/>
        <end position="299"/>
    </location>
</feature>
<evidence type="ECO:0000313" key="3">
    <source>
        <dbReference type="EMBL" id="RCV09287.1"/>
    </source>
</evidence>
<dbReference type="InterPro" id="IPR056594">
    <property type="entry name" value="AT5G49610-like_b-prop"/>
</dbReference>